<reference evidence="2 3" key="1">
    <citation type="journal article" date="2024" name="G3 (Bethesda)">
        <title>Genome assembly of Hibiscus sabdariffa L. provides insights into metabolisms of medicinal natural products.</title>
        <authorList>
            <person name="Kim T."/>
        </authorList>
    </citation>
    <scope>NUCLEOTIDE SEQUENCE [LARGE SCALE GENOMIC DNA]</scope>
    <source>
        <strain evidence="2">TK-2024</strain>
        <tissue evidence="2">Old leaves</tissue>
    </source>
</reference>
<accession>A0ABR2SYS2</accession>
<gene>
    <name evidence="2" type="ORF">V6N11_031715</name>
</gene>
<dbReference type="Proteomes" id="UP001396334">
    <property type="component" value="Unassembled WGS sequence"/>
</dbReference>
<comment type="caution">
    <text evidence="2">The sequence shown here is derived from an EMBL/GenBank/DDBJ whole genome shotgun (WGS) entry which is preliminary data.</text>
</comment>
<evidence type="ECO:0000313" key="2">
    <source>
        <dbReference type="EMBL" id="KAK9030287.1"/>
    </source>
</evidence>
<keyword evidence="3" id="KW-1185">Reference proteome</keyword>
<proteinExistence type="predicted"/>
<organism evidence="2 3">
    <name type="scientific">Hibiscus sabdariffa</name>
    <name type="common">roselle</name>
    <dbReference type="NCBI Taxonomy" id="183260"/>
    <lineage>
        <taxon>Eukaryota</taxon>
        <taxon>Viridiplantae</taxon>
        <taxon>Streptophyta</taxon>
        <taxon>Embryophyta</taxon>
        <taxon>Tracheophyta</taxon>
        <taxon>Spermatophyta</taxon>
        <taxon>Magnoliopsida</taxon>
        <taxon>eudicotyledons</taxon>
        <taxon>Gunneridae</taxon>
        <taxon>Pentapetalae</taxon>
        <taxon>rosids</taxon>
        <taxon>malvids</taxon>
        <taxon>Malvales</taxon>
        <taxon>Malvaceae</taxon>
        <taxon>Malvoideae</taxon>
        <taxon>Hibiscus</taxon>
    </lineage>
</organism>
<name>A0ABR2SYS2_9ROSI</name>
<feature type="compositionally biased region" description="Basic and acidic residues" evidence="1">
    <location>
        <begin position="110"/>
        <end position="125"/>
    </location>
</feature>
<dbReference type="EMBL" id="JBBPBN010000010">
    <property type="protein sequence ID" value="KAK9030287.1"/>
    <property type="molecule type" value="Genomic_DNA"/>
</dbReference>
<evidence type="ECO:0000313" key="3">
    <source>
        <dbReference type="Proteomes" id="UP001396334"/>
    </source>
</evidence>
<protein>
    <submittedName>
        <fullName evidence="2">Uncharacterized protein</fullName>
    </submittedName>
</protein>
<sequence length="151" mass="16018">MGLSSELLVVPEAEKWRQGSLFVQPHGVSNEDNDQVVYSGGVRVLSTESEERANVTSVPEAEATSDADVSESAHLGREADASESTHPASDADVNESAHSGRELDASESAHSGRESETSDYAHLEREGDEVESAGSVEVTVLVFRMDGSSGR</sequence>
<feature type="region of interest" description="Disordered" evidence="1">
    <location>
        <begin position="25"/>
        <end position="151"/>
    </location>
</feature>
<evidence type="ECO:0000256" key="1">
    <source>
        <dbReference type="SAM" id="MobiDB-lite"/>
    </source>
</evidence>